<dbReference type="HOGENOM" id="CLU_2476471_0_0_5"/>
<dbReference type="AlphaFoldDB" id="B9JHZ4"/>
<name>B9JHZ4_RHIR8</name>
<proteinExistence type="predicted"/>
<sequence length="87" mass="9959">MPIGHDRGSWECTSHKWLLGVLRLLPFALGIHFDALVAAVEDRLSCVFVHGKPAGRKFRLLTSLQSERKRFLKLPIFAKSDEIFFVH</sequence>
<dbReference type="KEGG" id="ara:Arad_8205"/>
<evidence type="ECO:0000313" key="1">
    <source>
        <dbReference type="EMBL" id="ACM29536.1"/>
    </source>
</evidence>
<evidence type="ECO:0000313" key="2">
    <source>
        <dbReference type="Proteomes" id="UP000001600"/>
    </source>
</evidence>
<organism evidence="1 2">
    <name type="scientific">Rhizobium rhizogenes (strain K84 / ATCC BAA-868)</name>
    <name type="common">Agrobacterium radiobacter</name>
    <dbReference type="NCBI Taxonomy" id="311403"/>
    <lineage>
        <taxon>Bacteria</taxon>
        <taxon>Pseudomonadati</taxon>
        <taxon>Pseudomonadota</taxon>
        <taxon>Alphaproteobacteria</taxon>
        <taxon>Hyphomicrobiales</taxon>
        <taxon>Rhizobiaceae</taxon>
        <taxon>Rhizobium/Agrobacterium group</taxon>
        <taxon>Rhizobium</taxon>
    </lineage>
</organism>
<reference evidence="1 2" key="1">
    <citation type="journal article" date="2009" name="J. Bacteriol.">
        <title>Genome sequences of three Agrobacterium biovars help elucidate the evolution of multichromosome genomes in bacteria.</title>
        <authorList>
            <person name="Slater S.C."/>
            <person name="Goldman B.S."/>
            <person name="Goodner B."/>
            <person name="Setubal J.C."/>
            <person name="Farrand S.K."/>
            <person name="Nester E.W."/>
            <person name="Burr T.J."/>
            <person name="Banta L."/>
            <person name="Dickerman A.W."/>
            <person name="Paulsen I."/>
            <person name="Otten L."/>
            <person name="Suen G."/>
            <person name="Welch R."/>
            <person name="Almeida N.F."/>
            <person name="Arnold F."/>
            <person name="Burton O.T."/>
            <person name="Du Z."/>
            <person name="Ewing A."/>
            <person name="Godsy E."/>
            <person name="Heisel S."/>
            <person name="Houmiel K.L."/>
            <person name="Jhaveri J."/>
            <person name="Lu J."/>
            <person name="Miller N.M."/>
            <person name="Norton S."/>
            <person name="Chen Q."/>
            <person name="Phoolcharoen W."/>
            <person name="Ohlin V."/>
            <person name="Ondrusek D."/>
            <person name="Pride N."/>
            <person name="Stricklin S.L."/>
            <person name="Sun J."/>
            <person name="Wheeler C."/>
            <person name="Wilson L."/>
            <person name="Zhu H."/>
            <person name="Wood D.W."/>
        </authorList>
    </citation>
    <scope>NUCLEOTIDE SEQUENCE [LARGE SCALE GENOMIC DNA]</scope>
    <source>
        <strain evidence="2">K84 / ATCC BAA-868</strain>
    </source>
</reference>
<protein>
    <submittedName>
        <fullName evidence="1">Uncharacterized protein</fullName>
    </submittedName>
</protein>
<gene>
    <name evidence="1" type="ordered locus">Arad_8205</name>
</gene>
<dbReference type="EMBL" id="CP000629">
    <property type="protein sequence ID" value="ACM29536.1"/>
    <property type="molecule type" value="Genomic_DNA"/>
</dbReference>
<dbReference type="Proteomes" id="UP000001600">
    <property type="component" value="Chromosome 2"/>
</dbReference>
<dbReference type="STRING" id="311403.Arad_8205"/>
<accession>B9JHZ4</accession>